<keyword evidence="2" id="KW-1185">Reference proteome</keyword>
<proteinExistence type="predicted"/>
<protein>
    <submittedName>
        <fullName evidence="1">Uncharacterized protein</fullName>
    </submittedName>
</protein>
<dbReference type="KEGG" id="msch:N508_000468"/>
<dbReference type="RefSeq" id="WP_023276476.1">
    <property type="nucleotide sequence ID" value="NZ_CP097562.1"/>
</dbReference>
<evidence type="ECO:0000313" key="1">
    <source>
        <dbReference type="EMBL" id="USF23409.1"/>
    </source>
</evidence>
<dbReference type="Proteomes" id="UP000017429">
    <property type="component" value="Chromosome"/>
</dbReference>
<name>V2PYJ1_9BACT</name>
<evidence type="ECO:0000313" key="2">
    <source>
        <dbReference type="Proteomes" id="UP000017429"/>
    </source>
</evidence>
<accession>V2PYJ1</accession>
<reference evidence="1" key="3">
    <citation type="submission" date="2022-06" db="EMBL/GenBank/DDBJ databases">
        <title>Resources to Facilitate Use of the Altered Schaedler Flora (ASF) Mouse Model to Study Microbiome Function.</title>
        <authorList>
            <person name="Proctor A."/>
            <person name="Parvinroo S."/>
            <person name="Richie T."/>
            <person name="Jia X."/>
            <person name="Lee S.T.M."/>
            <person name="Karp P.D."/>
            <person name="Paley S."/>
            <person name="Kostic A.D."/>
            <person name="Pierre J.F."/>
            <person name="Wannemuehler M.J."/>
            <person name="Phillips G.J."/>
        </authorList>
    </citation>
    <scope>NUCLEOTIDE SEQUENCE</scope>
    <source>
        <strain evidence="1">ASF457</strain>
    </source>
</reference>
<dbReference type="EMBL" id="CP097562">
    <property type="protein sequence ID" value="USF23409.1"/>
    <property type="molecule type" value="Genomic_DNA"/>
</dbReference>
<organism evidence="1 2">
    <name type="scientific">Mucispirillum schaedleri ASF457</name>
    <dbReference type="NCBI Taxonomy" id="1379858"/>
    <lineage>
        <taxon>Bacteria</taxon>
        <taxon>Pseudomonadati</taxon>
        <taxon>Deferribacterota</taxon>
        <taxon>Deferribacteres</taxon>
        <taxon>Deferribacterales</taxon>
        <taxon>Mucispirillaceae</taxon>
        <taxon>Mucispirillum</taxon>
    </lineage>
</organism>
<dbReference type="AlphaFoldDB" id="V2PYJ1"/>
<sequence>MKNFRTNKTLIALYITIFLLIIVFALNTENRQTQFNVMLLSAMTVISFFMLISSLVKSITITDDKIIVRSLLKKTELEIKNISYGYALSAMGRFVLIIHDGSHSVMVSSLSDGFSELVALVSEKITEDERKAFDIITPAALKRKYIIYTFVMTLVIILLVYGIVTSYHLV</sequence>
<reference evidence="1" key="2">
    <citation type="submission" date="2022-05" db="EMBL/GenBank/DDBJ databases">
        <authorList>
            <person name="Proctor A.L."/>
            <person name="Phillips G.J."/>
            <person name="Wannemuehler M.J."/>
        </authorList>
    </citation>
    <scope>NUCLEOTIDE SEQUENCE</scope>
    <source>
        <strain evidence="1">ASF457</strain>
    </source>
</reference>
<gene>
    <name evidence="1" type="ORF">N508_000468</name>
</gene>
<reference evidence="1" key="1">
    <citation type="journal article" date="2014" name="Genome Announc.">
        <title>Draft genome sequences of the altered schaedler flora, a defined bacterial community from gnotobiotic mice.</title>
        <authorList>
            <person name="Wannemuehler M.J."/>
            <person name="Overstreet A.M."/>
            <person name="Ward D.V."/>
            <person name="Phillips G.J."/>
        </authorList>
    </citation>
    <scope>NUCLEOTIDE SEQUENCE</scope>
    <source>
        <strain evidence="1">ASF457</strain>
    </source>
</reference>